<reference evidence="2 3" key="1">
    <citation type="submission" date="2022-06" db="EMBL/GenBank/DDBJ databases">
        <title>Genomic Encyclopedia of Archaeal and Bacterial Type Strains, Phase II (KMG-II): from individual species to whole genera.</title>
        <authorList>
            <person name="Goeker M."/>
        </authorList>
    </citation>
    <scope>NUCLEOTIDE SEQUENCE [LARGE SCALE GENOMIC DNA]</scope>
    <source>
        <strain evidence="2 3">DSM 40477</strain>
    </source>
</reference>
<dbReference type="Proteomes" id="UP001205311">
    <property type="component" value="Unassembled WGS sequence"/>
</dbReference>
<evidence type="ECO:0000259" key="1">
    <source>
        <dbReference type="Pfam" id="PF00248"/>
    </source>
</evidence>
<dbReference type="InterPro" id="IPR020471">
    <property type="entry name" value="AKR"/>
</dbReference>
<keyword evidence="3" id="KW-1185">Reference proteome</keyword>
<dbReference type="Gene3D" id="3.20.20.100">
    <property type="entry name" value="NADP-dependent oxidoreductase domain"/>
    <property type="match status" value="1"/>
</dbReference>
<dbReference type="PANTHER" id="PTHR42686:SF1">
    <property type="entry name" value="GH17980P-RELATED"/>
    <property type="match status" value="1"/>
</dbReference>
<accession>A0ABT1HZP7</accession>
<evidence type="ECO:0000313" key="3">
    <source>
        <dbReference type="Proteomes" id="UP001205311"/>
    </source>
</evidence>
<sequence length="312" mass="33676">MRHRRLGRTGLAVSALGLGTTAFRGTYPRRDPDEASRALRLGLDLGITVVDTGPSCGAGVAEEMTGRALRGRRNEVVLVTRVGCHAHEEFDLSPRRIRQELAHSLRRLGTDHVDVLLAHGIEFGEPERVLGQVLPLLADLRREGLARAVGVSGLVLPALTAAVETGVVDVVLSYCRFGLHDQAMAPAAERWRERGVGIVLGGPVAMGLLTAAGPPRWHPASPGLRSAARHAAALCAEHGVDLAFLAMQYALTHSRADCVLTGTGRTEHLLANLRALETPLDEELLAQVLGIFAAVRERTWPSGDPRWREETW</sequence>
<dbReference type="RefSeq" id="WP_253671798.1">
    <property type="nucleotide sequence ID" value="NZ_JAMTCP010000034.1"/>
</dbReference>
<dbReference type="InterPro" id="IPR036812">
    <property type="entry name" value="NAD(P)_OxRdtase_dom_sf"/>
</dbReference>
<dbReference type="EMBL" id="JAMTCP010000034">
    <property type="protein sequence ID" value="MCP2260956.1"/>
    <property type="molecule type" value="Genomic_DNA"/>
</dbReference>
<dbReference type="PANTHER" id="PTHR42686">
    <property type="entry name" value="GH17980P-RELATED"/>
    <property type="match status" value="1"/>
</dbReference>
<gene>
    <name evidence="2" type="ORF">LX15_004676</name>
</gene>
<name>A0ABT1HZP7_STRSD</name>
<feature type="domain" description="NADP-dependent oxidoreductase" evidence="1">
    <location>
        <begin position="16"/>
        <end position="288"/>
    </location>
</feature>
<organism evidence="2 3">
    <name type="scientific">Streptoalloteichus tenebrarius (strain ATCC 17920 / DSM 40477 / JCM 4838 / CBS 697.72 / NBRC 16177 / NCIMB 11028 / NRRL B-12390 / A12253. 1 / ISP 5477)</name>
    <name type="common">Streptomyces tenebrarius</name>
    <dbReference type="NCBI Taxonomy" id="1933"/>
    <lineage>
        <taxon>Bacteria</taxon>
        <taxon>Bacillati</taxon>
        <taxon>Actinomycetota</taxon>
        <taxon>Actinomycetes</taxon>
        <taxon>Pseudonocardiales</taxon>
        <taxon>Pseudonocardiaceae</taxon>
        <taxon>Streptoalloteichus</taxon>
    </lineage>
</organism>
<comment type="caution">
    <text evidence="2">The sequence shown here is derived from an EMBL/GenBank/DDBJ whole genome shotgun (WGS) entry which is preliminary data.</text>
</comment>
<evidence type="ECO:0000313" key="2">
    <source>
        <dbReference type="EMBL" id="MCP2260956.1"/>
    </source>
</evidence>
<dbReference type="SUPFAM" id="SSF51430">
    <property type="entry name" value="NAD(P)-linked oxidoreductase"/>
    <property type="match status" value="1"/>
</dbReference>
<protein>
    <submittedName>
        <fullName evidence="2">L-galactose dehydrogenase</fullName>
    </submittedName>
</protein>
<dbReference type="Pfam" id="PF00248">
    <property type="entry name" value="Aldo_ket_red"/>
    <property type="match status" value="1"/>
</dbReference>
<proteinExistence type="predicted"/>
<dbReference type="InterPro" id="IPR023210">
    <property type="entry name" value="NADP_OxRdtase_dom"/>
</dbReference>